<reference evidence="12" key="1">
    <citation type="journal article" date="2011" name="Nat. Biotechnol.">
        <title>The genomic sequence of the Chinese hamster ovary (CHO)-K1 cell line.</title>
        <authorList>
            <person name="Xu X."/>
            <person name="Nagarajan H."/>
            <person name="Lewis N.E."/>
            <person name="Pan S."/>
            <person name="Cai Z."/>
            <person name="Liu X."/>
            <person name="Chen W."/>
            <person name="Xie M."/>
            <person name="Wang W."/>
            <person name="Hammond S."/>
            <person name="Andersen M.R."/>
            <person name="Neff N."/>
            <person name="Passarelli B."/>
            <person name="Koh W."/>
            <person name="Fan H.C."/>
            <person name="Wang J."/>
            <person name="Gui Y."/>
            <person name="Lee K.H."/>
            <person name="Betenbaugh M.J."/>
            <person name="Quake S.R."/>
            <person name="Famili I."/>
            <person name="Palsson B.O."/>
            <person name="Wang J."/>
        </authorList>
    </citation>
    <scope>NUCLEOTIDE SEQUENCE [LARGE SCALE GENOMIC DNA]</scope>
    <source>
        <strain evidence="12">CHO K1 cell line</strain>
    </source>
</reference>
<dbReference type="GO" id="GO:0010628">
    <property type="term" value="P:positive regulation of gene expression"/>
    <property type="evidence" value="ECO:0007669"/>
    <property type="project" value="Ensembl"/>
</dbReference>
<dbReference type="Ensembl" id="ENSCGRT00001012426.1">
    <property type="protein sequence ID" value="ENSCGRP00001008306.1"/>
    <property type="gene ID" value="ENSCGRG00001010610.1"/>
</dbReference>
<reference evidence="11" key="6">
    <citation type="submission" date="2025-05" db="UniProtKB">
        <authorList>
            <consortium name="Ensembl"/>
        </authorList>
    </citation>
    <scope>IDENTIFICATION</scope>
</reference>
<dbReference type="GO" id="GO:0061844">
    <property type="term" value="P:antimicrobial humoral immune response mediated by antimicrobial peptide"/>
    <property type="evidence" value="ECO:0007669"/>
    <property type="project" value="TreeGrafter"/>
</dbReference>
<dbReference type="GO" id="GO:0031727">
    <property type="term" value="F:CCR2 chemokine receptor binding"/>
    <property type="evidence" value="ECO:0007669"/>
    <property type="project" value="Ensembl"/>
</dbReference>
<protein>
    <recommendedName>
        <fullName evidence="8">C-C motif chemokine</fullName>
    </recommendedName>
</protein>
<feature type="chain" id="PRO_5044524208" description="C-C motif chemokine" evidence="8">
    <location>
        <begin position="25"/>
        <end position="143"/>
    </location>
</feature>
<dbReference type="GO" id="GO:0051968">
    <property type="term" value="P:positive regulation of synaptic transmission, glutamatergic"/>
    <property type="evidence" value="ECO:0007669"/>
    <property type="project" value="Ensembl"/>
</dbReference>
<evidence type="ECO:0000256" key="7">
    <source>
        <dbReference type="ARBA" id="ARBA00023157"/>
    </source>
</evidence>
<dbReference type="CDD" id="cd00272">
    <property type="entry name" value="Chemokine_CC"/>
    <property type="match status" value="1"/>
</dbReference>
<dbReference type="PROSITE" id="PS51257">
    <property type="entry name" value="PROKAR_LIPOPROTEIN"/>
    <property type="match status" value="1"/>
</dbReference>
<dbReference type="InterPro" id="IPR039809">
    <property type="entry name" value="Chemokine_b/g/d"/>
</dbReference>
<dbReference type="GO" id="GO:0008009">
    <property type="term" value="F:chemokine activity"/>
    <property type="evidence" value="ECO:0007669"/>
    <property type="project" value="InterPro"/>
</dbReference>
<reference evidence="13" key="4">
    <citation type="journal article" date="2020" name="Biotechnol. Bioeng.">
        <title>Chromosome-scale scaffolds for the Chinese hamster reference genome assembly to facilitate the study of the CHO epigenome.</title>
        <authorList>
            <person name="Hilliard W."/>
            <person name="MacDonald M."/>
            <person name="Lee K.H."/>
        </authorList>
    </citation>
    <scope>NUCLEOTIDE SEQUENCE [LARGE SCALE GENOMIC DNA]</scope>
    <source>
        <strain evidence="13">17A/GY</strain>
    </source>
</reference>
<evidence type="ECO:0000256" key="2">
    <source>
        <dbReference type="ARBA" id="ARBA00010868"/>
    </source>
</evidence>
<dbReference type="GO" id="GO:0097009">
    <property type="term" value="P:energy homeostasis"/>
    <property type="evidence" value="ECO:0007669"/>
    <property type="project" value="Ensembl"/>
</dbReference>
<dbReference type="GO" id="GO:0090026">
    <property type="term" value="P:positive regulation of monocyte chemotaxis"/>
    <property type="evidence" value="ECO:0007669"/>
    <property type="project" value="Ensembl"/>
</dbReference>
<accession>G3GTT2</accession>
<dbReference type="GO" id="GO:0016525">
    <property type="term" value="P:negative regulation of angiogenesis"/>
    <property type="evidence" value="ECO:0007669"/>
    <property type="project" value="Ensembl"/>
</dbReference>
<dbReference type="SUPFAM" id="SSF54117">
    <property type="entry name" value="Interleukin 8-like chemokines"/>
    <property type="match status" value="1"/>
</dbReference>
<reference evidence="13" key="3">
    <citation type="journal article" date="2018" name="Biotechnol. Bioeng.">
        <title>A reference genome of the Chinese hamster based on a hybrid assembly strategy.</title>
        <authorList>
            <person name="Rupp O."/>
            <person name="MacDonald M.L."/>
            <person name="Li S."/>
            <person name="Dhiman H."/>
            <person name="Polson S."/>
            <person name="Griep S."/>
            <person name="Heffner K."/>
            <person name="Hernandez I."/>
            <person name="Brinkrolf K."/>
            <person name="Jadhav V."/>
            <person name="Samoudi M."/>
            <person name="Hao H."/>
            <person name="Kingham B."/>
            <person name="Goesmann A."/>
            <person name="Betenbaugh M.J."/>
            <person name="Lewis N.E."/>
            <person name="Borth N."/>
            <person name="Lee K.H."/>
        </authorList>
    </citation>
    <scope>NUCLEOTIDE SEQUENCE [LARGE SCALE GENOMIC DNA]</scope>
    <source>
        <strain evidence="13">17A/GY</strain>
    </source>
</reference>
<comment type="similarity">
    <text evidence="2 8">Belongs to the intercrine beta (chemokine CC) family.</text>
</comment>
<evidence type="ECO:0000256" key="3">
    <source>
        <dbReference type="ARBA" id="ARBA00022500"/>
    </source>
</evidence>
<dbReference type="Pfam" id="PF00048">
    <property type="entry name" value="IL8"/>
    <property type="match status" value="1"/>
</dbReference>
<dbReference type="RefSeq" id="XP_027282301.1">
    <property type="nucleotide sequence ID" value="XM_027426500.1"/>
</dbReference>
<dbReference type="GO" id="GO:0038148">
    <property type="term" value="P:chemokine (C-C motif) ligand 2 signaling pathway"/>
    <property type="evidence" value="ECO:0007669"/>
    <property type="project" value="Ensembl"/>
</dbReference>
<dbReference type="EMBL" id="JH000022">
    <property type="protein sequence ID" value="EGV94377.1"/>
    <property type="molecule type" value="Genomic_DNA"/>
</dbReference>
<dbReference type="GO" id="GO:0009611">
    <property type="term" value="P:response to wounding"/>
    <property type="evidence" value="ECO:0007669"/>
    <property type="project" value="Ensembl"/>
</dbReference>
<dbReference type="GO" id="GO:0071356">
    <property type="term" value="P:cellular response to tumor necrosis factor"/>
    <property type="evidence" value="ECO:0007669"/>
    <property type="project" value="Ensembl"/>
</dbReference>
<dbReference type="PANTHER" id="PTHR12015">
    <property type="entry name" value="SMALL INDUCIBLE CYTOKINE A"/>
    <property type="match status" value="1"/>
</dbReference>
<dbReference type="GO" id="GO:0071222">
    <property type="term" value="P:cellular response to lipopolysaccharide"/>
    <property type="evidence" value="ECO:0007669"/>
    <property type="project" value="Ensembl"/>
</dbReference>
<evidence type="ECO:0000256" key="1">
    <source>
        <dbReference type="ARBA" id="ARBA00004613"/>
    </source>
</evidence>
<evidence type="ECO:0000313" key="11">
    <source>
        <dbReference type="Ensembl" id="ENSCGRP00001008306.1"/>
    </source>
</evidence>
<evidence type="ECO:0000313" key="10">
    <source>
        <dbReference type="EMBL" id="EGV94377.1"/>
    </source>
</evidence>
<reference evidence="14" key="5">
    <citation type="submission" date="2025-04" db="UniProtKB">
        <authorList>
            <consortium name="RefSeq"/>
        </authorList>
    </citation>
    <scope>IDENTIFICATION</scope>
    <source>
        <strain evidence="14">17A/GY</strain>
        <tissue evidence="14">Liver</tissue>
    </source>
</reference>
<dbReference type="FunFam" id="2.40.50.40:FF:000002">
    <property type="entry name" value="C-C motif chemokine"/>
    <property type="match status" value="1"/>
</dbReference>
<keyword evidence="13" id="KW-1185">Reference proteome</keyword>
<dbReference type="GO" id="GO:0006954">
    <property type="term" value="P:inflammatory response"/>
    <property type="evidence" value="ECO:0007669"/>
    <property type="project" value="TreeGrafter"/>
</dbReference>
<dbReference type="KEGG" id="cge:100763833"/>
<dbReference type="eggNOG" id="ENOG502S6ZP">
    <property type="taxonomic scope" value="Eukaryota"/>
</dbReference>
<keyword evidence="6 8" id="KW-0732">Signal</keyword>
<sequence>MQFSARTLLCLLLTVAACSIYVLAQPDAVNSPLTCCYSFTAKRIPEKRLESYKRITSSKCPKEAVIFITKLKREICADPKQDWVQTYTKKLDQSQAKSEAATVYKTAPLNANLTHESAVNASTTAFPTTDLRTSVRVTSMTVN</sequence>
<dbReference type="Proteomes" id="UP000694386">
    <property type="component" value="Unplaced"/>
</dbReference>
<dbReference type="GeneTree" id="ENSGT01130000278316"/>
<dbReference type="GO" id="GO:2000427">
    <property type="term" value="P:positive regulation of apoptotic cell clearance"/>
    <property type="evidence" value="ECO:0007669"/>
    <property type="project" value="Ensembl"/>
</dbReference>
<dbReference type="GO" id="GO:0010574">
    <property type="term" value="P:regulation of vascular endothelial growth factor production"/>
    <property type="evidence" value="ECO:0007669"/>
    <property type="project" value="Ensembl"/>
</dbReference>
<dbReference type="GO" id="GO:0090265">
    <property type="term" value="P:positive regulation of immune complex clearance by monocytes and macrophages"/>
    <property type="evidence" value="ECO:0007669"/>
    <property type="project" value="Ensembl"/>
</dbReference>
<dbReference type="OrthoDB" id="8900217at2759"/>
<dbReference type="GO" id="GO:0071347">
    <property type="term" value="P:cellular response to interleukin-1"/>
    <property type="evidence" value="ECO:0007669"/>
    <property type="project" value="Ensembl"/>
</dbReference>
<evidence type="ECO:0000256" key="6">
    <source>
        <dbReference type="ARBA" id="ARBA00022729"/>
    </source>
</evidence>
<dbReference type="GO" id="GO:0048245">
    <property type="term" value="P:eosinophil chemotaxis"/>
    <property type="evidence" value="ECO:0007669"/>
    <property type="project" value="TreeGrafter"/>
</dbReference>
<organism evidence="10 12">
    <name type="scientific">Cricetulus griseus</name>
    <name type="common">Chinese hamster</name>
    <name type="synonym">Cricetulus barabensis griseus</name>
    <dbReference type="NCBI Taxonomy" id="10029"/>
    <lineage>
        <taxon>Eukaryota</taxon>
        <taxon>Metazoa</taxon>
        <taxon>Chordata</taxon>
        <taxon>Craniata</taxon>
        <taxon>Vertebrata</taxon>
        <taxon>Euteleostomi</taxon>
        <taxon>Mammalia</taxon>
        <taxon>Eutheria</taxon>
        <taxon>Euarchontoglires</taxon>
        <taxon>Glires</taxon>
        <taxon>Rodentia</taxon>
        <taxon>Myomorpha</taxon>
        <taxon>Muroidea</taxon>
        <taxon>Cricetidae</taxon>
        <taxon>Cricetinae</taxon>
        <taxon>Cricetulus</taxon>
    </lineage>
</organism>
<dbReference type="GeneID" id="100763833"/>
<gene>
    <name evidence="11 14" type="primary">LOC100763833</name>
    <name evidence="10" type="ORF">I79_001071</name>
</gene>
<name>G3GTT2_CRIGR</name>
<keyword evidence="4 8" id="KW-0202">Cytokine</keyword>
<dbReference type="GO" id="GO:0005615">
    <property type="term" value="C:extracellular space"/>
    <property type="evidence" value="ECO:0007669"/>
    <property type="project" value="UniProtKB-KW"/>
</dbReference>
<dbReference type="InterPro" id="IPR000827">
    <property type="entry name" value="Chemokine_CC_CS"/>
</dbReference>
<dbReference type="STRING" id="10029.G3GTT2"/>
<evidence type="ECO:0000313" key="12">
    <source>
        <dbReference type="Proteomes" id="UP000001075"/>
    </source>
</evidence>
<evidence type="ECO:0000259" key="9">
    <source>
        <dbReference type="SMART" id="SM00199"/>
    </source>
</evidence>
<dbReference type="Gene3D" id="2.40.50.40">
    <property type="match status" value="1"/>
</dbReference>
<dbReference type="Proteomes" id="UP000001075">
    <property type="component" value="Unassembled WGS sequence"/>
</dbReference>
<dbReference type="PROSITE" id="PS00472">
    <property type="entry name" value="SMALL_CYTOKINES_CC"/>
    <property type="match status" value="1"/>
</dbReference>
<dbReference type="SMR" id="G3GTT2"/>
<dbReference type="AlphaFoldDB" id="G3GTT2"/>
<evidence type="ECO:0000256" key="5">
    <source>
        <dbReference type="ARBA" id="ARBA00022525"/>
    </source>
</evidence>
<keyword evidence="5 8" id="KW-0964">Secreted</keyword>
<proteinExistence type="inferred from homology"/>
<evidence type="ECO:0000313" key="14">
    <source>
        <dbReference type="RefSeq" id="XP_027282301.1"/>
    </source>
</evidence>
<dbReference type="InterPro" id="IPR001811">
    <property type="entry name" value="Chemokine_IL8-like_dom"/>
</dbReference>
<dbReference type="GO" id="GO:0042056">
    <property type="term" value="F:chemoattractant activity"/>
    <property type="evidence" value="ECO:0007669"/>
    <property type="project" value="Ensembl"/>
</dbReference>
<dbReference type="GO" id="GO:0050870">
    <property type="term" value="P:positive regulation of T cell activation"/>
    <property type="evidence" value="ECO:0007669"/>
    <property type="project" value="Ensembl"/>
</dbReference>
<dbReference type="OMA" id="PLTCCYS"/>
<evidence type="ECO:0000313" key="13">
    <source>
        <dbReference type="Proteomes" id="UP001108280"/>
    </source>
</evidence>
<evidence type="ECO:0000256" key="8">
    <source>
        <dbReference type="RuleBase" id="RU361150"/>
    </source>
</evidence>
<dbReference type="PANTHER" id="PTHR12015:SF117">
    <property type="entry name" value="C-C MOTIF CHEMOKINE 2"/>
    <property type="match status" value="1"/>
</dbReference>
<comment type="subcellular location">
    <subcellularLocation>
        <location evidence="1 8">Secreted</location>
    </subcellularLocation>
</comment>
<dbReference type="GO" id="GO:0010759">
    <property type="term" value="P:positive regulation of macrophage chemotaxis"/>
    <property type="evidence" value="ECO:0007669"/>
    <property type="project" value="Ensembl"/>
</dbReference>
<keyword evidence="3 8" id="KW-0145">Chemotaxis</keyword>
<dbReference type="Proteomes" id="UP001108280">
    <property type="component" value="Chromosome 7"/>
</dbReference>
<feature type="signal peptide" evidence="8">
    <location>
        <begin position="1"/>
        <end position="24"/>
    </location>
</feature>
<dbReference type="GO" id="GO:0071346">
    <property type="term" value="P:cellular response to type II interferon"/>
    <property type="evidence" value="ECO:0007669"/>
    <property type="project" value="Ensembl"/>
</dbReference>
<dbReference type="SMART" id="SM00199">
    <property type="entry name" value="SCY"/>
    <property type="match status" value="1"/>
</dbReference>
<dbReference type="PaxDb" id="10029-XP_007609471.1"/>
<feature type="domain" description="Chemokine interleukin-8-like" evidence="9">
    <location>
        <begin position="32"/>
        <end position="91"/>
    </location>
</feature>
<dbReference type="RefSeq" id="XP_003495840.1">
    <property type="nucleotide sequence ID" value="XM_003495792.4"/>
</dbReference>
<dbReference type="InterPro" id="IPR036048">
    <property type="entry name" value="Interleukin_8-like_sf"/>
</dbReference>
<keyword evidence="7" id="KW-1015">Disulfide bond</keyword>
<dbReference type="GO" id="GO:0019233">
    <property type="term" value="P:sensory perception of pain"/>
    <property type="evidence" value="ECO:0007669"/>
    <property type="project" value="Ensembl"/>
</dbReference>
<dbReference type="GO" id="GO:0035684">
    <property type="term" value="P:helper T cell extravasation"/>
    <property type="evidence" value="ECO:0007669"/>
    <property type="project" value="Ensembl"/>
</dbReference>
<evidence type="ECO:0000256" key="4">
    <source>
        <dbReference type="ARBA" id="ARBA00022514"/>
    </source>
</evidence>
<reference evidence="10" key="2">
    <citation type="submission" date="2011-08" db="EMBL/GenBank/DDBJ databases">
        <title>The genomic sequence of the Chinese hamster ovary CHO-K1 cell line.</title>
        <authorList>
            <person name="Xu X."/>
            <person name="Nagarajan H."/>
            <person name="Lewis N.E."/>
            <person name="Pan S."/>
            <person name="Cai Z."/>
            <person name="Liu X."/>
            <person name="Chen W."/>
            <person name="Xie M."/>
            <person name="Wang W."/>
            <person name="Hammond S."/>
            <person name="Andersen M.R."/>
            <person name="Neff N."/>
            <person name="Passarelli B."/>
            <person name="Koh W."/>
            <person name="Fan C.H."/>
            <person name="Wang J."/>
            <person name="Gui Y."/>
            <person name="Lee K.H."/>
            <person name="Betenbaugh M.J."/>
            <person name="Quake S.R."/>
            <person name="Famili I."/>
            <person name="Palsson B.O."/>
            <person name="Wang J."/>
        </authorList>
    </citation>
    <scope>NUCLEOTIDE SEQUENCE</scope>
</reference>